<name>A0AAD1SA63_PELCU</name>
<feature type="region of interest" description="Disordered" evidence="1">
    <location>
        <begin position="273"/>
        <end position="294"/>
    </location>
</feature>
<dbReference type="InterPro" id="IPR004244">
    <property type="entry name" value="Transposase_22"/>
</dbReference>
<reference evidence="2" key="1">
    <citation type="submission" date="2022-03" db="EMBL/GenBank/DDBJ databases">
        <authorList>
            <person name="Alioto T."/>
            <person name="Alioto T."/>
            <person name="Gomez Garrido J."/>
        </authorList>
    </citation>
    <scope>NUCLEOTIDE SEQUENCE</scope>
</reference>
<dbReference type="AlphaFoldDB" id="A0AAD1SA63"/>
<evidence type="ECO:0000256" key="1">
    <source>
        <dbReference type="SAM" id="MobiDB-lite"/>
    </source>
</evidence>
<organism evidence="2 3">
    <name type="scientific">Pelobates cultripes</name>
    <name type="common">Western spadefoot toad</name>
    <dbReference type="NCBI Taxonomy" id="61616"/>
    <lineage>
        <taxon>Eukaryota</taxon>
        <taxon>Metazoa</taxon>
        <taxon>Chordata</taxon>
        <taxon>Craniata</taxon>
        <taxon>Vertebrata</taxon>
        <taxon>Euteleostomi</taxon>
        <taxon>Amphibia</taxon>
        <taxon>Batrachia</taxon>
        <taxon>Anura</taxon>
        <taxon>Pelobatoidea</taxon>
        <taxon>Pelobatidae</taxon>
        <taxon>Pelobates</taxon>
    </lineage>
</organism>
<feature type="compositionally biased region" description="Polar residues" evidence="1">
    <location>
        <begin position="18"/>
        <end position="35"/>
    </location>
</feature>
<protein>
    <submittedName>
        <fullName evidence="2">Uncharacterized protein</fullName>
    </submittedName>
</protein>
<evidence type="ECO:0000313" key="2">
    <source>
        <dbReference type="EMBL" id="CAH2296082.1"/>
    </source>
</evidence>
<dbReference type="EMBL" id="OW240916">
    <property type="protein sequence ID" value="CAH2296082.1"/>
    <property type="molecule type" value="Genomic_DNA"/>
</dbReference>
<keyword evidence="3" id="KW-1185">Reference proteome</keyword>
<accession>A0AAD1SA63</accession>
<dbReference type="PANTHER" id="PTHR11505">
    <property type="entry name" value="L1 TRANSPOSABLE ELEMENT-RELATED"/>
    <property type="match status" value="1"/>
</dbReference>
<dbReference type="Gene3D" id="3.30.70.1820">
    <property type="entry name" value="L1 transposable element, RRM domain"/>
    <property type="match status" value="1"/>
</dbReference>
<dbReference type="Proteomes" id="UP001295444">
    <property type="component" value="Chromosome 05"/>
</dbReference>
<gene>
    <name evidence="2" type="ORF">PECUL_23A031902</name>
</gene>
<proteinExistence type="predicted"/>
<evidence type="ECO:0000313" key="3">
    <source>
        <dbReference type="Proteomes" id="UP001295444"/>
    </source>
</evidence>
<feature type="region of interest" description="Disordered" evidence="1">
    <location>
        <begin position="14"/>
        <end position="41"/>
    </location>
</feature>
<sequence>MGAHDIGSLLLHPVKTTAVPTPSHNGNTASTSSGEQILDELDDFPGTGELHSISSDKDNKLPSTKGDIKAPLCNICSLFTADIAVLREEILTMETEVDSQGLTVWCIQLEDQNVELQRNQTLLTTRLDAVEDRHRIRNIKIKGVPETVTQDDLPWYIGRFLTSLLTPQQTKTVLTDGVYRIPRDARAPADIPRDVILQFQSQSCQTTLMAVVRGKATHLFEIANLSFFQDLSRPTLLWRALLKPLTVALRQNTIPYPWAFPRSLIITHRGAIESISDPPPRQEQATTDQRPKSHHTWDVANVRLFQPANTTSSSTAYKAQRINRHLADT</sequence>